<comment type="caution">
    <text evidence="2">The sequence shown here is derived from an EMBL/GenBank/DDBJ whole genome shotgun (WGS) entry which is preliminary data.</text>
</comment>
<dbReference type="EMBL" id="VSRR010109219">
    <property type="protein sequence ID" value="MPC97263.1"/>
    <property type="molecule type" value="Genomic_DNA"/>
</dbReference>
<sequence>MSLSCLFSPFYPQHFLLFSFYLVISFHFLLSSFSIYPFFPVLPIHLLHLPSLSTILFSIRALHLPFSYPSPLISLYHFTSFFLCNPFNPFFYHPSPPPPLRRSRAVGEEKEEEDLEGAFGCHWGIRRSISVS</sequence>
<feature type="transmembrane region" description="Helical" evidence="1">
    <location>
        <begin position="15"/>
        <end position="39"/>
    </location>
</feature>
<keyword evidence="3" id="KW-1185">Reference proteome</keyword>
<dbReference type="AlphaFoldDB" id="A0A5B7JS32"/>
<dbReference type="Proteomes" id="UP000324222">
    <property type="component" value="Unassembled WGS sequence"/>
</dbReference>
<reference evidence="2 3" key="1">
    <citation type="submission" date="2019-05" db="EMBL/GenBank/DDBJ databases">
        <title>Another draft genome of Portunus trituberculatus and its Hox gene families provides insights of decapod evolution.</title>
        <authorList>
            <person name="Jeong J.-H."/>
            <person name="Song I."/>
            <person name="Kim S."/>
            <person name="Choi T."/>
            <person name="Kim D."/>
            <person name="Ryu S."/>
            <person name="Kim W."/>
        </authorList>
    </citation>
    <scope>NUCLEOTIDE SEQUENCE [LARGE SCALE GENOMIC DNA]</scope>
    <source>
        <tissue evidence="2">Muscle</tissue>
    </source>
</reference>
<keyword evidence="1" id="KW-1133">Transmembrane helix</keyword>
<protein>
    <submittedName>
        <fullName evidence="2">Uncharacterized protein</fullName>
    </submittedName>
</protein>
<organism evidence="2 3">
    <name type="scientific">Portunus trituberculatus</name>
    <name type="common">Swimming crab</name>
    <name type="synonym">Neptunus trituberculatus</name>
    <dbReference type="NCBI Taxonomy" id="210409"/>
    <lineage>
        <taxon>Eukaryota</taxon>
        <taxon>Metazoa</taxon>
        <taxon>Ecdysozoa</taxon>
        <taxon>Arthropoda</taxon>
        <taxon>Crustacea</taxon>
        <taxon>Multicrustacea</taxon>
        <taxon>Malacostraca</taxon>
        <taxon>Eumalacostraca</taxon>
        <taxon>Eucarida</taxon>
        <taxon>Decapoda</taxon>
        <taxon>Pleocyemata</taxon>
        <taxon>Brachyura</taxon>
        <taxon>Eubrachyura</taxon>
        <taxon>Portunoidea</taxon>
        <taxon>Portunidae</taxon>
        <taxon>Portuninae</taxon>
        <taxon>Portunus</taxon>
    </lineage>
</organism>
<evidence type="ECO:0000313" key="2">
    <source>
        <dbReference type="EMBL" id="MPC97263.1"/>
    </source>
</evidence>
<keyword evidence="1" id="KW-0472">Membrane</keyword>
<evidence type="ECO:0000313" key="3">
    <source>
        <dbReference type="Proteomes" id="UP000324222"/>
    </source>
</evidence>
<proteinExistence type="predicted"/>
<keyword evidence="1" id="KW-0812">Transmembrane</keyword>
<evidence type="ECO:0000256" key="1">
    <source>
        <dbReference type="SAM" id="Phobius"/>
    </source>
</evidence>
<accession>A0A5B7JS32</accession>
<name>A0A5B7JS32_PORTR</name>
<gene>
    <name evidence="2" type="ORF">E2C01_092567</name>
</gene>